<evidence type="ECO:0000256" key="2">
    <source>
        <dbReference type="SAM" id="SignalP"/>
    </source>
</evidence>
<dbReference type="STRING" id="1163617.SCD_n01456"/>
<feature type="compositionally biased region" description="Basic and acidic residues" evidence="1">
    <location>
        <begin position="65"/>
        <end position="79"/>
    </location>
</feature>
<evidence type="ECO:0000256" key="1">
    <source>
        <dbReference type="SAM" id="MobiDB-lite"/>
    </source>
</evidence>
<feature type="signal peptide" evidence="2">
    <location>
        <begin position="1"/>
        <end position="23"/>
    </location>
</feature>
<feature type="compositionally biased region" description="Gly residues" evidence="1">
    <location>
        <begin position="80"/>
        <end position="100"/>
    </location>
</feature>
<dbReference type="Proteomes" id="UP000015559">
    <property type="component" value="Chromosome"/>
</dbReference>
<dbReference type="Gene3D" id="1.20.120.1430">
    <property type="entry name" value="HP0721 helical bundle"/>
    <property type="match status" value="1"/>
</dbReference>
<dbReference type="RefSeq" id="WP_009205766.1">
    <property type="nucleotide sequence ID" value="NC_022357.1"/>
</dbReference>
<name>S6AL07_SULDS</name>
<dbReference type="HOGENOM" id="CLU_2304590_0_0_4"/>
<dbReference type="KEGG" id="sdr:SCD_n01456"/>
<sequence length="100" mass="10807">MYRKKFMQAAAVAFGLISLSAMAAQDFSGLGTTELTQLKPSEMGEEDRNAFRAEMQKRSANMSAAEKDETRNQMREQKKGQGGGQGRGGMQGGGGMRMGH</sequence>
<dbReference type="EMBL" id="AP013066">
    <property type="protein sequence ID" value="BAN35279.1"/>
    <property type="molecule type" value="Genomic_DNA"/>
</dbReference>
<dbReference type="InterPro" id="IPR038310">
    <property type="entry name" value="DUF1104_sf"/>
</dbReference>
<accession>S6AL07</accession>
<gene>
    <name evidence="3" type="ORF">SCD_n01456</name>
</gene>
<evidence type="ECO:0000313" key="3">
    <source>
        <dbReference type="EMBL" id="BAN35279.1"/>
    </source>
</evidence>
<evidence type="ECO:0000313" key="4">
    <source>
        <dbReference type="Proteomes" id="UP000015559"/>
    </source>
</evidence>
<reference evidence="3 4" key="1">
    <citation type="journal article" date="2012" name="Appl. Environ. Microbiol.">
        <title>Draft genome sequence of a psychrotolerant sulfur-oxidizing bacterium, Sulfuricella denitrificans skB26, and proteomic insights into cold adaptation.</title>
        <authorList>
            <person name="Watanabe T."/>
            <person name="Kojima H."/>
            <person name="Fukui M."/>
        </authorList>
    </citation>
    <scope>NUCLEOTIDE SEQUENCE [LARGE SCALE GENOMIC DNA]</scope>
    <source>
        <strain evidence="4">skB26</strain>
    </source>
</reference>
<feature type="compositionally biased region" description="Basic and acidic residues" evidence="1">
    <location>
        <begin position="46"/>
        <end position="57"/>
    </location>
</feature>
<feature type="chain" id="PRO_5004546131" evidence="2">
    <location>
        <begin position="24"/>
        <end position="100"/>
    </location>
</feature>
<feature type="region of interest" description="Disordered" evidence="1">
    <location>
        <begin position="39"/>
        <end position="100"/>
    </location>
</feature>
<dbReference type="OrthoDB" id="9882200at2"/>
<keyword evidence="4" id="KW-1185">Reference proteome</keyword>
<protein>
    <submittedName>
        <fullName evidence="3">Uncharacterized protein</fullName>
    </submittedName>
</protein>
<keyword evidence="2" id="KW-0732">Signal</keyword>
<proteinExistence type="predicted"/>
<dbReference type="AlphaFoldDB" id="S6AL07"/>
<organism evidence="3 4">
    <name type="scientific">Sulfuricella denitrificans (strain DSM 22764 / NBRC 105220 / skB26)</name>
    <dbReference type="NCBI Taxonomy" id="1163617"/>
    <lineage>
        <taxon>Bacteria</taxon>
        <taxon>Pseudomonadati</taxon>
        <taxon>Pseudomonadota</taxon>
        <taxon>Betaproteobacteria</taxon>
        <taxon>Nitrosomonadales</taxon>
        <taxon>Sulfuricellaceae</taxon>
        <taxon>Sulfuricella</taxon>
    </lineage>
</organism>